<dbReference type="GO" id="GO:0005634">
    <property type="term" value="C:nucleus"/>
    <property type="evidence" value="ECO:0007669"/>
    <property type="project" value="UniProtKB-SubCell"/>
</dbReference>
<keyword evidence="7" id="KW-0539">Nucleus</keyword>
<evidence type="ECO:0000256" key="1">
    <source>
        <dbReference type="ARBA" id="ARBA00004123"/>
    </source>
</evidence>
<name>A0A914Z7T6_9BILA</name>
<keyword evidence="4" id="KW-0158">Chromosome</keyword>
<feature type="region of interest" description="Disordered" evidence="8">
    <location>
        <begin position="159"/>
        <end position="288"/>
    </location>
</feature>
<evidence type="ECO:0000256" key="3">
    <source>
        <dbReference type="ARBA" id="ARBA00008442"/>
    </source>
</evidence>
<evidence type="ECO:0000256" key="4">
    <source>
        <dbReference type="ARBA" id="ARBA00022454"/>
    </source>
</evidence>
<proteinExistence type="inferred from homology"/>
<reference evidence="11" key="1">
    <citation type="submission" date="2022-11" db="UniProtKB">
        <authorList>
            <consortium name="WormBaseParasite"/>
        </authorList>
    </citation>
    <scope>IDENTIFICATION</scope>
</reference>
<comment type="subcellular location">
    <subcellularLocation>
        <location evidence="2">Chromosome</location>
        <location evidence="2">Telomere</location>
    </subcellularLocation>
    <subcellularLocation>
        <location evidence="1">Nucleus</location>
    </subcellularLocation>
</comment>
<evidence type="ECO:0000313" key="10">
    <source>
        <dbReference type="Proteomes" id="UP000887577"/>
    </source>
</evidence>
<keyword evidence="10" id="KW-1185">Reference proteome</keyword>
<evidence type="ECO:0000256" key="2">
    <source>
        <dbReference type="ARBA" id="ARBA00004574"/>
    </source>
</evidence>
<keyword evidence="6" id="KW-0238">DNA-binding</keyword>
<dbReference type="AlphaFoldDB" id="A0A914Z7T6"/>
<dbReference type="InterPro" id="IPR012340">
    <property type="entry name" value="NA-bd_OB-fold"/>
</dbReference>
<dbReference type="SUPFAM" id="SSF50249">
    <property type="entry name" value="Nucleic acid-binding proteins"/>
    <property type="match status" value="2"/>
</dbReference>
<feature type="domain" description="Protection of telomeres protein 1 ssDNA-binding" evidence="9">
    <location>
        <begin position="304"/>
        <end position="412"/>
    </location>
</feature>
<feature type="compositionally biased region" description="Acidic residues" evidence="8">
    <location>
        <begin position="238"/>
        <end position="254"/>
    </location>
</feature>
<feature type="compositionally biased region" description="Polar residues" evidence="8">
    <location>
        <begin position="186"/>
        <end position="219"/>
    </location>
</feature>
<dbReference type="Proteomes" id="UP000887577">
    <property type="component" value="Unplaced"/>
</dbReference>
<dbReference type="Gene3D" id="2.40.50.140">
    <property type="entry name" value="Nucleic acid-binding proteins"/>
    <property type="match status" value="2"/>
</dbReference>
<evidence type="ECO:0000256" key="6">
    <source>
        <dbReference type="ARBA" id="ARBA00023125"/>
    </source>
</evidence>
<evidence type="ECO:0000256" key="7">
    <source>
        <dbReference type="ARBA" id="ARBA00023242"/>
    </source>
</evidence>
<comment type="similarity">
    <text evidence="3">Belongs to the telombin family.</text>
</comment>
<protein>
    <submittedName>
        <fullName evidence="11">Protection of telomeres protein 1 ssDNA-binding domain-containing protein</fullName>
    </submittedName>
</protein>
<feature type="compositionally biased region" description="Low complexity" evidence="8">
    <location>
        <begin position="256"/>
        <end position="278"/>
    </location>
</feature>
<dbReference type="InterPro" id="IPR032042">
    <property type="entry name" value="POT1PC"/>
</dbReference>
<organism evidence="10 11">
    <name type="scientific">Panagrolaimus superbus</name>
    <dbReference type="NCBI Taxonomy" id="310955"/>
    <lineage>
        <taxon>Eukaryota</taxon>
        <taxon>Metazoa</taxon>
        <taxon>Ecdysozoa</taxon>
        <taxon>Nematoda</taxon>
        <taxon>Chromadorea</taxon>
        <taxon>Rhabditida</taxon>
        <taxon>Tylenchina</taxon>
        <taxon>Panagrolaimomorpha</taxon>
        <taxon>Panagrolaimoidea</taxon>
        <taxon>Panagrolaimidae</taxon>
        <taxon>Panagrolaimus</taxon>
    </lineage>
</organism>
<evidence type="ECO:0000256" key="8">
    <source>
        <dbReference type="SAM" id="MobiDB-lite"/>
    </source>
</evidence>
<dbReference type="GO" id="GO:0043047">
    <property type="term" value="F:single-stranded telomeric DNA binding"/>
    <property type="evidence" value="ECO:0007669"/>
    <property type="project" value="InterPro"/>
</dbReference>
<sequence>MAKDKYVYTKLNEIEGSNLKEFNIYGIIKDVFHKQSYDRKGEDQDEYRLKVHDGTTGDEDICVTAFVPLDQMPSNVFAEGKIVRFHRLQKNFLKDNGGFYLCGRIGPISSVLLFDVPTPGSRFKFNPCYRSSVNYSQTDKDDEMLKDIISKADAILSDQQHHPTTSLAPPIQNTPALRRSPRLSPQKVNATKTQPPSATKTPAQKQQQFHSQSVTTSSRRSARLKEITSPVISVTIEESSEEEVNEPAAAEEENLQQKPQQSQISPVSQPIQSQQRQQRSNKKSPKTNEREFFTEISYLICGNSNYYNILCQIVSCYRNSRGDIFLRVWDGTRNPRSTHFLNFNKSDLIYGDSIKEKRIAADKKLYEITCYSEHGVDAANLRTGDYIALINMHFFVPKSCVKPTMVMHDGDGTIRTEKGVVSAGRKVIKVTSAEHRTAFTHIDGLIRMHEPNLPILEEEENDTTVDPQERNVAPEVSDETWNEFLGISPKKNVAPTVVSQRITTQASTITLSSDGSTQNIRLSQFSPDRDFEVISTELAGSSSLNDHFYPRPSFSQLSAATSSSFVQRPAASNATVPQVQGTTKGIFARRPAPIPFDTTTQTSQLQPTLPKRFRLTQSPLKSQDSCSTQTLLDKFKINNEYDEDSSSQSQHDELRRLEAITDTQLENMWAEVENAELQPSPSFP</sequence>
<evidence type="ECO:0000313" key="11">
    <source>
        <dbReference type="WBParaSite" id="PSU_v2.g8393.t1"/>
    </source>
</evidence>
<feature type="compositionally biased region" description="Polar residues" evidence="8">
    <location>
        <begin position="162"/>
        <end position="175"/>
    </location>
</feature>
<accession>A0A914Z7T6</accession>
<dbReference type="WBParaSite" id="PSU_v2.g8393.t1">
    <property type="protein sequence ID" value="PSU_v2.g8393.t1"/>
    <property type="gene ID" value="PSU_v2.g8393"/>
</dbReference>
<evidence type="ECO:0000256" key="5">
    <source>
        <dbReference type="ARBA" id="ARBA00022895"/>
    </source>
</evidence>
<keyword evidence="5" id="KW-0779">Telomere</keyword>
<dbReference type="Pfam" id="PF16686">
    <property type="entry name" value="POT1PC"/>
    <property type="match status" value="1"/>
</dbReference>
<evidence type="ECO:0000259" key="9">
    <source>
        <dbReference type="Pfam" id="PF16686"/>
    </source>
</evidence>
<dbReference type="GO" id="GO:0000781">
    <property type="term" value="C:chromosome, telomeric region"/>
    <property type="evidence" value="ECO:0007669"/>
    <property type="project" value="UniProtKB-SubCell"/>
</dbReference>